<dbReference type="InterPro" id="IPR009305">
    <property type="entry name" value="Mpo1-like"/>
</dbReference>
<dbReference type="STRING" id="129140.ALO44_05286"/>
<feature type="transmembrane region" description="Helical" evidence="1">
    <location>
        <begin position="51"/>
        <end position="70"/>
    </location>
</feature>
<feature type="transmembrane region" description="Helical" evidence="1">
    <location>
        <begin position="102"/>
        <end position="120"/>
    </location>
</feature>
<protein>
    <submittedName>
        <fullName evidence="2">Putative membrane protein</fullName>
    </submittedName>
</protein>
<dbReference type="EMBL" id="LJRM01000054">
    <property type="protein sequence ID" value="KPY87615.1"/>
    <property type="molecule type" value="Genomic_DNA"/>
</dbReference>
<feature type="transmembrane region" description="Helical" evidence="1">
    <location>
        <begin position="161"/>
        <end position="180"/>
    </location>
</feature>
<dbReference type="Proteomes" id="UP000050474">
    <property type="component" value="Unassembled WGS sequence"/>
</dbReference>
<dbReference type="PANTHER" id="PTHR28026:SF9">
    <property type="entry name" value="2-HYDROXY-PALMITIC ACID DIOXYGENASE MPO1"/>
    <property type="match status" value="1"/>
</dbReference>
<proteinExistence type="predicted"/>
<keyword evidence="1" id="KW-1133">Transmembrane helix</keyword>
<name>A0A0Q0B4Y3_9PSED</name>
<dbReference type="PANTHER" id="PTHR28026">
    <property type="entry name" value="DUF962 DOMAIN PROTEIN (AFU_ORTHOLOGUE AFUA_8G05310)"/>
    <property type="match status" value="1"/>
</dbReference>
<organism evidence="2 3">
    <name type="scientific">Pseudomonas syringae pv. tagetis</name>
    <dbReference type="NCBI Taxonomy" id="129140"/>
    <lineage>
        <taxon>Bacteria</taxon>
        <taxon>Pseudomonadati</taxon>
        <taxon>Pseudomonadota</taxon>
        <taxon>Gammaproteobacteria</taxon>
        <taxon>Pseudomonadales</taxon>
        <taxon>Pseudomonadaceae</taxon>
        <taxon>Pseudomonas</taxon>
    </lineage>
</organism>
<reference evidence="2 3" key="1">
    <citation type="submission" date="2015-09" db="EMBL/GenBank/DDBJ databases">
        <title>Genome announcement of multiple Pseudomonas syringae strains.</title>
        <authorList>
            <person name="Thakur S."/>
            <person name="Wang P.W."/>
            <person name="Gong Y."/>
            <person name="Weir B.S."/>
            <person name="Guttman D.S."/>
        </authorList>
    </citation>
    <scope>NUCLEOTIDE SEQUENCE [LARGE SCALE GENOMIC DNA]</scope>
    <source>
        <strain evidence="2 3">ICMP4091</strain>
    </source>
</reference>
<dbReference type="GO" id="GO:0046521">
    <property type="term" value="P:sphingoid catabolic process"/>
    <property type="evidence" value="ECO:0007669"/>
    <property type="project" value="TreeGrafter"/>
</dbReference>
<dbReference type="Pfam" id="PF06127">
    <property type="entry name" value="Mpo1-like"/>
    <property type="match status" value="1"/>
</dbReference>
<evidence type="ECO:0000256" key="1">
    <source>
        <dbReference type="SAM" id="Phobius"/>
    </source>
</evidence>
<gene>
    <name evidence="2" type="ORF">ALO44_05286</name>
</gene>
<keyword evidence="1" id="KW-0812">Transmembrane</keyword>
<feature type="transmembrane region" description="Helical" evidence="1">
    <location>
        <begin position="127"/>
        <end position="149"/>
    </location>
</feature>
<evidence type="ECO:0000313" key="3">
    <source>
        <dbReference type="Proteomes" id="UP000050474"/>
    </source>
</evidence>
<dbReference type="PATRIC" id="fig|129140.3.peg.3932"/>
<dbReference type="AlphaFoldDB" id="A0A0Q0B4Y3"/>
<feature type="transmembrane region" description="Helical" evidence="1">
    <location>
        <begin position="77"/>
        <end position="96"/>
    </location>
</feature>
<accession>A0A0Q0B4Y3</accession>
<dbReference type="GO" id="GO:0016020">
    <property type="term" value="C:membrane"/>
    <property type="evidence" value="ECO:0007669"/>
    <property type="project" value="GOC"/>
</dbReference>
<keyword evidence="1" id="KW-0472">Membrane</keyword>
<comment type="caution">
    <text evidence="2">The sequence shown here is derived from an EMBL/GenBank/DDBJ whole genome shotgun (WGS) entry which is preliminary data.</text>
</comment>
<sequence length="204" mass="22323">MCHFCSLLFQAHVLYNDLSSSRSSSQAGIIMKTLVDHLSQYAAYHRDSRNIVTHFVGIPLIVLAVAVLLSRPGWTMAGLWISPAALLALGSTIFYLRLDRPLGVVMAVLLALCIWAGANLARQPTMVWLSAGVGLFVVGWIIQFVGHYYEGRKPAFIDDVTGLIIGPLFVVAELAFLTGLRKPLQHAIEERSGPVGRNTRRAAL</sequence>
<evidence type="ECO:0000313" key="2">
    <source>
        <dbReference type="EMBL" id="KPY87615.1"/>
    </source>
</evidence>